<dbReference type="RefSeq" id="WP_339392462.1">
    <property type="nucleotide sequence ID" value="NZ_BAAAAF010000004.1"/>
</dbReference>
<dbReference type="GO" id="GO:0016787">
    <property type="term" value="F:hydrolase activity"/>
    <property type="evidence" value="ECO:0007669"/>
    <property type="project" value="UniProtKB-KW"/>
</dbReference>
<sequence>MTGTGTPPADFDLGLVASDIDGTLLLDWQPISETTIDAIHRCQQMGIPFVLVTGRPIRWLAAIAEQIPDLGRVVCLNGAVVYDIATGTIVDAHTLSHAGVREIVTAISAAHPEAHFAFETLTGLFIDDGFATRSPQDATVIADLDEIADREVVKILVSLGTDDSAALHDLLGPLVTRSCHATFSDPVNGLVELAPRGITKAKTLESVCDHLGVGRERVMAFGDMPNDIEMLSWAGHGVAMGNALDIVKESADAVTDSVADDGVAHYLNAALDALPAR</sequence>
<comment type="caution">
    <text evidence="1">The sequence shown here is derived from an EMBL/GenBank/DDBJ whole genome shotgun (WGS) entry which is preliminary data.</text>
</comment>
<keyword evidence="1" id="KW-0378">Hydrolase</keyword>
<dbReference type="Pfam" id="PF08282">
    <property type="entry name" value="Hydrolase_3"/>
    <property type="match status" value="1"/>
</dbReference>
<dbReference type="Proteomes" id="UP001498238">
    <property type="component" value="Unassembled WGS sequence"/>
</dbReference>
<dbReference type="PANTHER" id="PTHR10000">
    <property type="entry name" value="PHOSPHOSERINE PHOSPHATASE"/>
    <property type="match status" value="1"/>
</dbReference>
<protein>
    <submittedName>
        <fullName evidence="1">Cof-type HAD-IIB family hydrolase</fullName>
    </submittedName>
</protein>
<accession>A0ABP3C981</accession>
<dbReference type="InterPro" id="IPR023214">
    <property type="entry name" value="HAD_sf"/>
</dbReference>
<name>A0ABP3C981_9MICO</name>
<dbReference type="SFLD" id="SFLDG01140">
    <property type="entry name" value="C2.B:_Phosphomannomutase_and_P"/>
    <property type="match status" value="1"/>
</dbReference>
<dbReference type="SFLD" id="SFLDS00003">
    <property type="entry name" value="Haloacid_Dehalogenase"/>
    <property type="match status" value="1"/>
</dbReference>
<organism evidence="1 2">
    <name type="scientific">Brevibacterium metallidurans</name>
    <dbReference type="NCBI Taxonomy" id="1482676"/>
    <lineage>
        <taxon>Bacteria</taxon>
        <taxon>Bacillati</taxon>
        <taxon>Actinomycetota</taxon>
        <taxon>Actinomycetes</taxon>
        <taxon>Micrococcales</taxon>
        <taxon>Brevibacteriaceae</taxon>
        <taxon>Brevibacterium</taxon>
    </lineage>
</organism>
<dbReference type="PANTHER" id="PTHR10000:SF8">
    <property type="entry name" value="HAD SUPERFAMILY HYDROLASE-LIKE, TYPE 3"/>
    <property type="match status" value="1"/>
</dbReference>
<dbReference type="Gene3D" id="3.30.1240.10">
    <property type="match status" value="1"/>
</dbReference>
<evidence type="ECO:0000313" key="1">
    <source>
        <dbReference type="EMBL" id="GAA0035584.1"/>
    </source>
</evidence>
<keyword evidence="2" id="KW-1185">Reference proteome</keyword>
<dbReference type="PROSITE" id="PS01228">
    <property type="entry name" value="COF_1"/>
    <property type="match status" value="1"/>
</dbReference>
<gene>
    <name evidence="1" type="ORF">NCCP602_15450</name>
</gene>
<dbReference type="InterPro" id="IPR036412">
    <property type="entry name" value="HAD-like_sf"/>
</dbReference>
<dbReference type="InterPro" id="IPR006379">
    <property type="entry name" value="HAD-SF_hydro_IIB"/>
</dbReference>
<dbReference type="CDD" id="cd07516">
    <property type="entry name" value="HAD_Pase"/>
    <property type="match status" value="1"/>
</dbReference>
<dbReference type="InterPro" id="IPR000150">
    <property type="entry name" value="Cof"/>
</dbReference>
<proteinExistence type="predicted"/>
<dbReference type="Gene3D" id="3.40.50.1000">
    <property type="entry name" value="HAD superfamily/HAD-like"/>
    <property type="match status" value="1"/>
</dbReference>
<dbReference type="NCBIfam" id="TIGR01484">
    <property type="entry name" value="HAD-SF-IIB"/>
    <property type="match status" value="1"/>
</dbReference>
<reference evidence="1 2" key="1">
    <citation type="submission" date="2024-01" db="EMBL/GenBank/DDBJ databases">
        <title>Characterization of antibiotic resistant novel bacterial strains and their environmental applications.</title>
        <authorList>
            <person name="Manzoor S."/>
            <person name="Abbas S."/>
            <person name="Arshad M."/>
            <person name="Ahmed I."/>
        </authorList>
    </citation>
    <scope>NUCLEOTIDE SEQUENCE [LARGE SCALE GENOMIC DNA]</scope>
    <source>
        <strain evidence="1 2">NCCP-602</strain>
    </source>
</reference>
<dbReference type="NCBIfam" id="TIGR00099">
    <property type="entry name" value="Cof-subfamily"/>
    <property type="match status" value="1"/>
</dbReference>
<dbReference type="EMBL" id="BAAAAF010000004">
    <property type="protein sequence ID" value="GAA0035584.1"/>
    <property type="molecule type" value="Genomic_DNA"/>
</dbReference>
<evidence type="ECO:0000313" key="2">
    <source>
        <dbReference type="Proteomes" id="UP001498238"/>
    </source>
</evidence>
<dbReference type="SUPFAM" id="SSF56784">
    <property type="entry name" value="HAD-like"/>
    <property type="match status" value="1"/>
</dbReference>